<evidence type="ECO:0000313" key="1">
    <source>
        <dbReference type="EMBL" id="VDP87593.1"/>
    </source>
</evidence>
<name>A0A183AUZ0_9TREM</name>
<reference evidence="3" key="1">
    <citation type="submission" date="2016-06" db="UniProtKB">
        <authorList>
            <consortium name="WormBaseParasite"/>
        </authorList>
    </citation>
    <scope>IDENTIFICATION</scope>
</reference>
<dbReference type="EMBL" id="UZAN01049648">
    <property type="protein sequence ID" value="VDP87593.1"/>
    <property type="molecule type" value="Genomic_DNA"/>
</dbReference>
<evidence type="ECO:0000313" key="2">
    <source>
        <dbReference type="Proteomes" id="UP000272942"/>
    </source>
</evidence>
<dbReference type="WBParaSite" id="ECPE_0001080801-mRNA-1">
    <property type="protein sequence ID" value="ECPE_0001080801-mRNA-1"/>
    <property type="gene ID" value="ECPE_0001080801"/>
</dbReference>
<dbReference type="AlphaFoldDB" id="A0A183AUZ0"/>
<reference evidence="1 2" key="2">
    <citation type="submission" date="2018-11" db="EMBL/GenBank/DDBJ databases">
        <authorList>
            <consortium name="Pathogen Informatics"/>
        </authorList>
    </citation>
    <scope>NUCLEOTIDE SEQUENCE [LARGE SCALE GENOMIC DNA]</scope>
    <source>
        <strain evidence="1 2">Egypt</strain>
    </source>
</reference>
<dbReference type="Proteomes" id="UP000272942">
    <property type="component" value="Unassembled WGS sequence"/>
</dbReference>
<evidence type="ECO:0000313" key="3">
    <source>
        <dbReference type="WBParaSite" id="ECPE_0001080801-mRNA-1"/>
    </source>
</evidence>
<gene>
    <name evidence="1" type="ORF">ECPE_LOCUS10775</name>
</gene>
<dbReference type="OrthoDB" id="6275292at2759"/>
<keyword evidence="2" id="KW-1185">Reference proteome</keyword>
<protein>
    <submittedName>
        <fullName evidence="3">SMAP domain-containing protein</fullName>
    </submittedName>
</protein>
<accession>A0A183AUZ0</accession>
<proteinExistence type="predicted"/>
<sequence>MYRSRMPYTRWHAKEDLLKERMKEAMSPRYYRIRSDLTSSDESLATEGDKPSDFCDGINESTVKVSAEDRLDIGPYKRDPIKPIRQQRKECQSANTLRGFGSQSERFRASKQMYVRRLGPGIYDTASALNISKVVKSKGRFDTSSEIRCGPIKTGYLANLVR</sequence>
<organism evidence="3">
    <name type="scientific">Echinostoma caproni</name>
    <dbReference type="NCBI Taxonomy" id="27848"/>
    <lineage>
        <taxon>Eukaryota</taxon>
        <taxon>Metazoa</taxon>
        <taxon>Spiralia</taxon>
        <taxon>Lophotrochozoa</taxon>
        <taxon>Platyhelminthes</taxon>
        <taxon>Trematoda</taxon>
        <taxon>Digenea</taxon>
        <taxon>Plagiorchiida</taxon>
        <taxon>Echinostomata</taxon>
        <taxon>Echinostomatoidea</taxon>
        <taxon>Echinostomatidae</taxon>
        <taxon>Echinostoma</taxon>
    </lineage>
</organism>